<dbReference type="Proteomes" id="UP000814033">
    <property type="component" value="Unassembled WGS sequence"/>
</dbReference>
<proteinExistence type="predicted"/>
<protein>
    <submittedName>
        <fullName evidence="1">Uncharacterized protein</fullName>
    </submittedName>
</protein>
<sequence length="123" mass="14195">MSATKQIHRVPEDDLSFYAGNLPYKSDGNFVARAIWRWRLWFEVTFGIALFEPWERAVLLVFMIVFLSLFLAGIYKYLPQHLAFLYGRGKYYFLGTEQGDWTSVQNAFATLKATPSLRGGSEL</sequence>
<evidence type="ECO:0000313" key="1">
    <source>
        <dbReference type="EMBL" id="KAI0051580.1"/>
    </source>
</evidence>
<dbReference type="EMBL" id="MU275851">
    <property type="protein sequence ID" value="KAI0051580.1"/>
    <property type="molecule type" value="Genomic_DNA"/>
</dbReference>
<keyword evidence="2" id="KW-1185">Reference proteome</keyword>
<comment type="caution">
    <text evidence="1">The sequence shown here is derived from an EMBL/GenBank/DDBJ whole genome shotgun (WGS) entry which is preliminary data.</text>
</comment>
<accession>A0ACB8S699</accession>
<reference evidence="1" key="2">
    <citation type="journal article" date="2022" name="New Phytol.">
        <title>Evolutionary transition to the ectomycorrhizal habit in the genomes of a hyperdiverse lineage of mushroom-forming fungi.</title>
        <authorList>
            <person name="Looney B."/>
            <person name="Miyauchi S."/>
            <person name="Morin E."/>
            <person name="Drula E."/>
            <person name="Courty P.E."/>
            <person name="Kohler A."/>
            <person name="Kuo A."/>
            <person name="LaButti K."/>
            <person name="Pangilinan J."/>
            <person name="Lipzen A."/>
            <person name="Riley R."/>
            <person name="Andreopoulos W."/>
            <person name="He G."/>
            <person name="Johnson J."/>
            <person name="Nolan M."/>
            <person name="Tritt A."/>
            <person name="Barry K.W."/>
            <person name="Grigoriev I.V."/>
            <person name="Nagy L.G."/>
            <person name="Hibbett D."/>
            <person name="Henrissat B."/>
            <person name="Matheny P.B."/>
            <person name="Labbe J."/>
            <person name="Martin F.M."/>
        </authorList>
    </citation>
    <scope>NUCLEOTIDE SEQUENCE</scope>
    <source>
        <strain evidence="1">FP105234-sp</strain>
    </source>
</reference>
<name>A0ACB8S699_9AGAM</name>
<gene>
    <name evidence="1" type="ORF">FA95DRAFT_1554401</name>
</gene>
<evidence type="ECO:0000313" key="2">
    <source>
        <dbReference type="Proteomes" id="UP000814033"/>
    </source>
</evidence>
<reference evidence="1" key="1">
    <citation type="submission" date="2021-02" db="EMBL/GenBank/DDBJ databases">
        <authorList>
            <consortium name="DOE Joint Genome Institute"/>
            <person name="Ahrendt S."/>
            <person name="Looney B.P."/>
            <person name="Miyauchi S."/>
            <person name="Morin E."/>
            <person name="Drula E."/>
            <person name="Courty P.E."/>
            <person name="Chicoki N."/>
            <person name="Fauchery L."/>
            <person name="Kohler A."/>
            <person name="Kuo A."/>
            <person name="Labutti K."/>
            <person name="Pangilinan J."/>
            <person name="Lipzen A."/>
            <person name="Riley R."/>
            <person name="Andreopoulos W."/>
            <person name="He G."/>
            <person name="Johnson J."/>
            <person name="Barry K.W."/>
            <person name="Grigoriev I.V."/>
            <person name="Nagy L."/>
            <person name="Hibbett D."/>
            <person name="Henrissat B."/>
            <person name="Matheny P.B."/>
            <person name="Labbe J."/>
            <person name="Martin F."/>
        </authorList>
    </citation>
    <scope>NUCLEOTIDE SEQUENCE</scope>
    <source>
        <strain evidence="1">FP105234-sp</strain>
    </source>
</reference>
<organism evidence="1 2">
    <name type="scientific">Auriscalpium vulgare</name>
    <dbReference type="NCBI Taxonomy" id="40419"/>
    <lineage>
        <taxon>Eukaryota</taxon>
        <taxon>Fungi</taxon>
        <taxon>Dikarya</taxon>
        <taxon>Basidiomycota</taxon>
        <taxon>Agaricomycotina</taxon>
        <taxon>Agaricomycetes</taxon>
        <taxon>Russulales</taxon>
        <taxon>Auriscalpiaceae</taxon>
        <taxon>Auriscalpium</taxon>
    </lineage>
</organism>